<dbReference type="AlphaFoldDB" id="A0A0M4DJW9"/>
<dbReference type="RefSeq" id="WP_053551487.1">
    <property type="nucleotide sequence ID" value="NZ_CP010802.1"/>
</dbReference>
<protein>
    <submittedName>
        <fullName evidence="2">Uncharacterized protein</fullName>
    </submittedName>
</protein>
<keyword evidence="1" id="KW-1133">Transmembrane helix</keyword>
<reference evidence="2 3" key="1">
    <citation type="submission" date="2015-07" db="EMBL/GenBank/DDBJ databases">
        <title>Isolation and Genomic Characterization of a Novel Halophilic Metal-Reducing Deltaproteobacterium from the Deep Subsurface.</title>
        <authorList>
            <person name="Badalamenti J.P."/>
            <person name="Summers Z.M."/>
            <person name="Gralnick J.A."/>
            <person name="Bond D.R."/>
        </authorList>
    </citation>
    <scope>NUCLEOTIDE SEQUENCE [LARGE SCALE GENOMIC DNA]</scope>
    <source>
        <strain evidence="2 3">WTL</strain>
    </source>
</reference>
<proteinExistence type="predicted"/>
<dbReference type="STRING" id="1603606.DSOUD_2744"/>
<organism evidence="2 3">
    <name type="scientific">Desulfuromonas soudanensis</name>
    <dbReference type="NCBI Taxonomy" id="1603606"/>
    <lineage>
        <taxon>Bacteria</taxon>
        <taxon>Pseudomonadati</taxon>
        <taxon>Thermodesulfobacteriota</taxon>
        <taxon>Desulfuromonadia</taxon>
        <taxon>Desulfuromonadales</taxon>
        <taxon>Desulfuromonadaceae</taxon>
        <taxon>Desulfuromonas</taxon>
    </lineage>
</organism>
<keyword evidence="1" id="KW-0812">Transmembrane</keyword>
<dbReference type="PATRIC" id="fig|1603606.3.peg.2970"/>
<accession>A0A0M4DJW9</accession>
<gene>
    <name evidence="2" type="ORF">DSOUD_2744</name>
</gene>
<feature type="transmembrane region" description="Helical" evidence="1">
    <location>
        <begin position="6"/>
        <end position="26"/>
    </location>
</feature>
<evidence type="ECO:0000313" key="2">
    <source>
        <dbReference type="EMBL" id="ALC17482.1"/>
    </source>
</evidence>
<dbReference type="EMBL" id="CP010802">
    <property type="protein sequence ID" value="ALC17482.1"/>
    <property type="molecule type" value="Genomic_DNA"/>
</dbReference>
<name>A0A0M4DJW9_9BACT</name>
<evidence type="ECO:0000313" key="3">
    <source>
        <dbReference type="Proteomes" id="UP000057158"/>
    </source>
</evidence>
<dbReference type="Proteomes" id="UP000057158">
    <property type="component" value="Chromosome"/>
</dbReference>
<dbReference type="KEGG" id="des:DSOUD_2744"/>
<feature type="transmembrane region" description="Helical" evidence="1">
    <location>
        <begin position="61"/>
        <end position="81"/>
    </location>
</feature>
<dbReference type="OrthoDB" id="5402100at2"/>
<keyword evidence="1" id="KW-0472">Membrane</keyword>
<keyword evidence="3" id="KW-1185">Reference proteome</keyword>
<sequence>MIHHYAKFILETGLYLALFPMAFFWLRRAGRIFIKHDYSEVALKGGASPANPKRWAPATGLVNLAAGAIAVWLIITIPLGRYSFDKWIEFAGLTLWTKILLDYIVSRQAHPFHFGRKKKKISDDSDPVSPEE</sequence>
<evidence type="ECO:0000256" key="1">
    <source>
        <dbReference type="SAM" id="Phobius"/>
    </source>
</evidence>